<gene>
    <name evidence="1" type="ORF">IFM46972_07208</name>
</gene>
<dbReference type="SUPFAM" id="SSF48403">
    <property type="entry name" value="Ankyrin repeat"/>
    <property type="match status" value="1"/>
</dbReference>
<dbReference type="Gene3D" id="1.25.40.20">
    <property type="entry name" value="Ankyrin repeat-containing domain"/>
    <property type="match status" value="1"/>
</dbReference>
<evidence type="ECO:0008006" key="3">
    <source>
        <dbReference type="Google" id="ProtNLM"/>
    </source>
</evidence>
<dbReference type="EMBL" id="BLKC01000053">
    <property type="protein sequence ID" value="GFF43432.1"/>
    <property type="molecule type" value="Genomic_DNA"/>
</dbReference>
<sequence length="827" mass="91990">MVPFARAKANGWTHSIPPAYTASHSAGVISLGIQVIDNIIVYCDSWKGYDNDIRDLTHKASGLSKTLKHLENVLQHRQKFDSLSQKQIEDLMIGSKVTIDKLKEMTDKIPFPSGGSKSAFAKRALYPLRKRTVVDAAGMLDGLLANINTALSVNYDQAFEAALKGDRTICQSTCAQNVQRSFATASSGLPVSVCQNLKSQSQVLKKKLHLYSRFLRFSLTLTLSVTKGAGGCSISPTLTYQAITPYGFKQLMYAYFRERKGEETYSECCQYLIQNKLVRPSDIEADGTTISDSTFLQILTDLTLTGWDSKLDAFQEPMRYLISAGVSVSMGRYGTFLDFFVGKAGTTQSSYRLISELIDAGGYITDNAVTPINQDAIRFMISHHPEAVFLSPLARVLVQGDEDGLANLVARRQLTGTHLIGDWSALEISIDWPAGVKILLGITDVIPKDVIYSAIGANCLGSLSLLLEAGVPFHADHIAYSVRYASAKVTDLLVDELIVRRKRLRDFAMSTLPQHVCRGLGLTNHSLPDLNAFKVYETLQRKGITRERRLDPWRARPYIRGPDTQPELEDHYDSVFHQVGLPCQVMQKLYDAGLTDIDRPDTDGRTPLMRTTEALSLGPFLDRARWLISKGANPNRLLPGTATPAMHKIVSTSMVLIQDLAFVASKGVIPTRTSVENSGELALHIALNLLQLIPPSSAVAETFIRLMTFEDLDLTHTCCDCDDEAQFVQFRQDPDVIQKEEEEAIRAFEELVQGFIDQYNTLGLPLVEFLRQHWCVQLQEHLQEQAPSEDELRQIKELGVEILPSLPFTANSWCVLMQPKITEIVNI</sequence>
<dbReference type="AlphaFoldDB" id="A0A8H3P198"/>
<evidence type="ECO:0000313" key="2">
    <source>
        <dbReference type="Proteomes" id="UP000465221"/>
    </source>
</evidence>
<evidence type="ECO:0000313" key="1">
    <source>
        <dbReference type="EMBL" id="GFF43432.1"/>
    </source>
</evidence>
<organism evidence="1 2">
    <name type="scientific">Aspergillus udagawae</name>
    <dbReference type="NCBI Taxonomy" id="91492"/>
    <lineage>
        <taxon>Eukaryota</taxon>
        <taxon>Fungi</taxon>
        <taxon>Dikarya</taxon>
        <taxon>Ascomycota</taxon>
        <taxon>Pezizomycotina</taxon>
        <taxon>Eurotiomycetes</taxon>
        <taxon>Eurotiomycetidae</taxon>
        <taxon>Eurotiales</taxon>
        <taxon>Aspergillaceae</taxon>
        <taxon>Aspergillus</taxon>
        <taxon>Aspergillus subgen. Fumigati</taxon>
    </lineage>
</organism>
<accession>A0A8H3P198</accession>
<dbReference type="Proteomes" id="UP000465221">
    <property type="component" value="Unassembled WGS sequence"/>
</dbReference>
<comment type="caution">
    <text evidence="1">The sequence shown here is derived from an EMBL/GenBank/DDBJ whole genome shotgun (WGS) entry which is preliminary data.</text>
</comment>
<proteinExistence type="predicted"/>
<name>A0A8H3P198_9EURO</name>
<reference evidence="1 2" key="1">
    <citation type="submission" date="2020-01" db="EMBL/GenBank/DDBJ databases">
        <title>Draft genome sequence of Aspergillus udagawae IFM 46972.</title>
        <authorList>
            <person name="Takahashi H."/>
            <person name="Yaguchi T."/>
        </authorList>
    </citation>
    <scope>NUCLEOTIDE SEQUENCE [LARGE SCALE GENOMIC DNA]</scope>
    <source>
        <strain evidence="1 2">IFM 46972</strain>
    </source>
</reference>
<dbReference type="InterPro" id="IPR036770">
    <property type="entry name" value="Ankyrin_rpt-contain_sf"/>
</dbReference>
<protein>
    <recommendedName>
        <fullName evidence="3">Ankyrin repeat protein</fullName>
    </recommendedName>
</protein>